<dbReference type="PANTHER" id="PTHR18952">
    <property type="entry name" value="CARBONIC ANHYDRASE"/>
    <property type="match status" value="1"/>
</dbReference>
<name>M7YGQ3_TRIUA</name>
<dbReference type="InterPro" id="IPR036398">
    <property type="entry name" value="CA_dom_sf"/>
</dbReference>
<dbReference type="AlphaFoldDB" id="M7YGQ3"/>
<dbReference type="Gene3D" id="3.10.200.10">
    <property type="entry name" value="Alpha carbonic anhydrase"/>
    <property type="match status" value="1"/>
</dbReference>
<protein>
    <submittedName>
        <fullName evidence="2">Uncharacterized protein</fullName>
    </submittedName>
</protein>
<proteinExistence type="predicted"/>
<dbReference type="SUPFAM" id="SSF51069">
    <property type="entry name" value="Carbonic anhydrase"/>
    <property type="match status" value="1"/>
</dbReference>
<dbReference type="STRING" id="4572.M7YGQ3"/>
<evidence type="ECO:0000256" key="1">
    <source>
        <dbReference type="SAM" id="MobiDB-lite"/>
    </source>
</evidence>
<feature type="region of interest" description="Disordered" evidence="1">
    <location>
        <begin position="157"/>
        <end position="176"/>
    </location>
</feature>
<dbReference type="GO" id="GO:0006730">
    <property type="term" value="P:one-carbon metabolic process"/>
    <property type="evidence" value="ECO:0007669"/>
    <property type="project" value="TreeGrafter"/>
</dbReference>
<gene>
    <name evidence="2" type="ORF">TRIUR3_34073</name>
</gene>
<dbReference type="InterPro" id="IPR023561">
    <property type="entry name" value="Carbonic_anhydrase_a-class"/>
</dbReference>
<sequence length="384" mass="42413">MLPHSLHGIFINYIDYESPRCFSRPSTQKPAIDCNLDFLPGYAEDFDSIVDHCNGLLLYESDMNLCSYVVNPATRQWGRLHYKTDHRHHLAYLAFDPAVSPHYEDDENGDGEKQMKKKEKEKTADDETCNGEGLPGDEAAPPVLPGEEAVAMRLTMKPAAGKPETKKTLSSPADDPDYSYVSGTKLGPENWAKLSPKYSACNGGAAARKQAPIDIMTFNGKPGGVTIGGKAFSLKKLRWKTPSEHTINGKRHPVEVQLVHESDAGSGELAIIAILYKVGAPDSFYFQLKRKLAELAAGRVHLRSLEKRTGSYFRYMGSLTAPPCAENVYWNVLGKVRQMTKEQIDLVTAPLPAAAKQNARPVQPLNGRVVTFYNPPNSTISFDM</sequence>
<dbReference type="SMART" id="SM01057">
    <property type="entry name" value="Carb_anhydrase"/>
    <property type="match status" value="1"/>
</dbReference>
<organism evidence="2">
    <name type="scientific">Triticum urartu</name>
    <name type="common">Red wild einkorn</name>
    <name type="synonym">Crithodium urartu</name>
    <dbReference type="NCBI Taxonomy" id="4572"/>
    <lineage>
        <taxon>Eukaryota</taxon>
        <taxon>Viridiplantae</taxon>
        <taxon>Streptophyta</taxon>
        <taxon>Embryophyta</taxon>
        <taxon>Tracheophyta</taxon>
        <taxon>Spermatophyta</taxon>
        <taxon>Magnoliopsida</taxon>
        <taxon>Liliopsida</taxon>
        <taxon>Poales</taxon>
        <taxon>Poaceae</taxon>
        <taxon>BOP clade</taxon>
        <taxon>Pooideae</taxon>
        <taxon>Triticodae</taxon>
        <taxon>Triticeae</taxon>
        <taxon>Triticinae</taxon>
        <taxon>Triticum</taxon>
    </lineage>
</organism>
<dbReference type="InterPro" id="IPR041891">
    <property type="entry name" value="Alpha_CA_prokaryot-like"/>
</dbReference>
<dbReference type="PROSITE" id="PS51144">
    <property type="entry name" value="ALPHA_CA_2"/>
    <property type="match status" value="1"/>
</dbReference>
<dbReference type="InterPro" id="IPR001148">
    <property type="entry name" value="CA_dom"/>
</dbReference>
<feature type="region of interest" description="Disordered" evidence="1">
    <location>
        <begin position="101"/>
        <end position="143"/>
    </location>
</feature>
<dbReference type="eggNOG" id="KOG0382">
    <property type="taxonomic scope" value="Eukaryota"/>
</dbReference>
<dbReference type="GO" id="GO:0004089">
    <property type="term" value="F:carbonate dehydratase activity"/>
    <property type="evidence" value="ECO:0007669"/>
    <property type="project" value="InterPro"/>
</dbReference>
<reference evidence="2" key="1">
    <citation type="journal article" date="2013" name="Nature">
        <title>Draft genome of the wheat A-genome progenitor Triticum urartu.</title>
        <authorList>
            <person name="Ling H.Q."/>
            <person name="Zhao S."/>
            <person name="Liu D."/>
            <person name="Wang J."/>
            <person name="Sun H."/>
            <person name="Zhang C."/>
            <person name="Fan H."/>
            <person name="Li D."/>
            <person name="Dong L."/>
            <person name="Tao Y."/>
            <person name="Gao C."/>
            <person name="Wu H."/>
            <person name="Li Y."/>
            <person name="Cui Y."/>
            <person name="Guo X."/>
            <person name="Zheng S."/>
            <person name="Wang B."/>
            <person name="Yu K."/>
            <person name="Liang Q."/>
            <person name="Yang W."/>
            <person name="Lou X."/>
            <person name="Chen J."/>
            <person name="Feng M."/>
            <person name="Jian J."/>
            <person name="Zhang X."/>
            <person name="Luo G."/>
            <person name="Jiang Y."/>
            <person name="Liu J."/>
            <person name="Wang Z."/>
            <person name="Sha Y."/>
            <person name="Zhang B."/>
            <person name="Wu H."/>
            <person name="Tang D."/>
            <person name="Shen Q."/>
            <person name="Xue P."/>
            <person name="Zou S."/>
            <person name="Wang X."/>
            <person name="Liu X."/>
            <person name="Wang F."/>
            <person name="Yang Y."/>
            <person name="An X."/>
            <person name="Dong Z."/>
            <person name="Zhang K."/>
            <person name="Zhang X."/>
            <person name="Luo M.C."/>
            <person name="Dvorak J."/>
            <person name="Tong Y."/>
            <person name="Wang J."/>
            <person name="Yang H."/>
            <person name="Li Z."/>
            <person name="Wang D."/>
            <person name="Zhang A."/>
            <person name="Wang J."/>
        </authorList>
    </citation>
    <scope>NUCLEOTIDE SEQUENCE</scope>
</reference>
<evidence type="ECO:0000313" key="2">
    <source>
        <dbReference type="EMBL" id="EMS46357.1"/>
    </source>
</evidence>
<dbReference type="CDD" id="cd03124">
    <property type="entry name" value="alpha_CA_prokaryotic_like"/>
    <property type="match status" value="1"/>
</dbReference>
<dbReference type="GO" id="GO:0008270">
    <property type="term" value="F:zinc ion binding"/>
    <property type="evidence" value="ECO:0007669"/>
    <property type="project" value="InterPro"/>
</dbReference>
<dbReference type="EMBL" id="KD275128">
    <property type="protein sequence ID" value="EMS46357.1"/>
    <property type="molecule type" value="Genomic_DNA"/>
</dbReference>
<dbReference type="Pfam" id="PF00194">
    <property type="entry name" value="Carb_anhydrase"/>
    <property type="match status" value="1"/>
</dbReference>
<accession>M7YGQ3</accession>
<feature type="compositionally biased region" description="Basic and acidic residues" evidence="1">
    <location>
        <begin position="110"/>
        <end position="125"/>
    </location>
</feature>
<dbReference type="PANTHER" id="PTHR18952:SF249">
    <property type="entry name" value="ALPHA-CARBONIC ANHYDRASE DOMAIN-CONTAINING PROTEIN"/>
    <property type="match status" value="1"/>
</dbReference>